<dbReference type="Gene3D" id="2.60.40.3330">
    <property type="match status" value="1"/>
</dbReference>
<dbReference type="Proteomes" id="UP000095282">
    <property type="component" value="Unplaced"/>
</dbReference>
<evidence type="ECO:0000256" key="3">
    <source>
        <dbReference type="ARBA" id="ARBA00022525"/>
    </source>
</evidence>
<protein>
    <submittedName>
        <fullName evidence="7">Transthyretin-like family protein</fullName>
    </submittedName>
</protein>
<dbReference type="WBParaSite" id="Csp11.Scaffold629.g9365.t1">
    <property type="protein sequence ID" value="Csp11.Scaffold629.g9365.t1"/>
    <property type="gene ID" value="Csp11.Scaffold629.g9365"/>
</dbReference>
<dbReference type="STRING" id="1561998.A0A1I7UHG1"/>
<keyword evidence="4 5" id="KW-0732">Signal</keyword>
<sequence length="158" mass="17348">MSSLLLFLLIIFISTSDAGKIGRLQSVAVSGQLKCNGKPAVGLRVDLMESDNNLEESGIIDDDDFMNYTITDETGSFNISGSENEISGIEPYVNIFHKCEDGMSPCQRVLRYNIPKSATIWGETPTELFSIGTFELAGKVLGERRSCAYRNLTDTSSF</sequence>
<evidence type="ECO:0000313" key="6">
    <source>
        <dbReference type="Proteomes" id="UP000095282"/>
    </source>
</evidence>
<dbReference type="Pfam" id="PF01060">
    <property type="entry name" value="TTR-52"/>
    <property type="match status" value="1"/>
</dbReference>
<reference evidence="7" key="1">
    <citation type="submission" date="2016-11" db="UniProtKB">
        <authorList>
            <consortium name="WormBaseParasite"/>
        </authorList>
    </citation>
    <scope>IDENTIFICATION</scope>
</reference>
<dbReference type="InterPro" id="IPR038479">
    <property type="entry name" value="Transthyretin-like_sf"/>
</dbReference>
<evidence type="ECO:0000313" key="7">
    <source>
        <dbReference type="WBParaSite" id="Csp11.Scaffold629.g9365.t1"/>
    </source>
</evidence>
<name>A0A1I7UHG1_9PELO</name>
<organism evidence="6 7">
    <name type="scientific">Caenorhabditis tropicalis</name>
    <dbReference type="NCBI Taxonomy" id="1561998"/>
    <lineage>
        <taxon>Eukaryota</taxon>
        <taxon>Metazoa</taxon>
        <taxon>Ecdysozoa</taxon>
        <taxon>Nematoda</taxon>
        <taxon>Chromadorea</taxon>
        <taxon>Rhabditida</taxon>
        <taxon>Rhabditina</taxon>
        <taxon>Rhabditomorpha</taxon>
        <taxon>Rhabditoidea</taxon>
        <taxon>Rhabditidae</taxon>
        <taxon>Peloderinae</taxon>
        <taxon>Caenorhabditis</taxon>
    </lineage>
</organism>
<keyword evidence="6" id="KW-1185">Reference proteome</keyword>
<feature type="signal peptide" evidence="5">
    <location>
        <begin position="1"/>
        <end position="18"/>
    </location>
</feature>
<evidence type="ECO:0000256" key="1">
    <source>
        <dbReference type="ARBA" id="ARBA00004613"/>
    </source>
</evidence>
<dbReference type="GO" id="GO:0005576">
    <property type="term" value="C:extracellular region"/>
    <property type="evidence" value="ECO:0007669"/>
    <property type="project" value="UniProtKB-SubCell"/>
</dbReference>
<dbReference type="PANTHER" id="PTHR21700">
    <property type="entry name" value="TRANSTHYRETIN-LIKE FAMILY PROTEIN-RELATED"/>
    <property type="match status" value="1"/>
</dbReference>
<comment type="similarity">
    <text evidence="2">Belongs to the nematode transthyretin-like family.</text>
</comment>
<proteinExistence type="inferred from homology"/>
<keyword evidence="3" id="KW-0964">Secreted</keyword>
<dbReference type="PANTHER" id="PTHR21700:SF33">
    <property type="entry name" value="TRANSTHYRETIN-LIKE PROTEIN 1"/>
    <property type="match status" value="1"/>
</dbReference>
<dbReference type="GO" id="GO:0009986">
    <property type="term" value="C:cell surface"/>
    <property type="evidence" value="ECO:0007669"/>
    <property type="project" value="InterPro"/>
</dbReference>
<dbReference type="InterPro" id="IPR001534">
    <property type="entry name" value="Transthyretin-like"/>
</dbReference>
<comment type="subcellular location">
    <subcellularLocation>
        <location evidence="1">Secreted</location>
    </subcellularLocation>
</comment>
<accession>A0A1I7UHG1</accession>
<dbReference type="AlphaFoldDB" id="A0A1I7UHG1"/>
<evidence type="ECO:0000256" key="2">
    <source>
        <dbReference type="ARBA" id="ARBA00010112"/>
    </source>
</evidence>
<dbReference type="eggNOG" id="ENOG502TFEY">
    <property type="taxonomic scope" value="Eukaryota"/>
</dbReference>
<evidence type="ECO:0000256" key="5">
    <source>
        <dbReference type="SAM" id="SignalP"/>
    </source>
</evidence>
<feature type="chain" id="PRO_5009308911" evidence="5">
    <location>
        <begin position="19"/>
        <end position="158"/>
    </location>
</feature>
<evidence type="ECO:0000256" key="4">
    <source>
        <dbReference type="ARBA" id="ARBA00022729"/>
    </source>
</evidence>